<dbReference type="OrthoDB" id="239618at2157"/>
<proteinExistence type="predicted"/>
<dbReference type="EMBL" id="CP065856">
    <property type="protein sequence ID" value="QPV63471.1"/>
    <property type="molecule type" value="Genomic_DNA"/>
</dbReference>
<feature type="region of interest" description="Disordered" evidence="1">
    <location>
        <begin position="1"/>
        <end position="29"/>
    </location>
</feature>
<sequence length="175" mass="18482">MGDPPPRRRSRERRASRGASGGQKRSVGFGGLRGQSTALDYTLSLAVASLVITGLLVAAGDFVTHQREEVVRTELGVVGEQLAGEVDAADRLVRASDTESLSLNASLPETVAGASYTIAVDDTATGEWLNLTAQDPDITVSVRLETETPLDPDTVGGGRIRVVYDPVAEHLEVRG</sequence>
<name>A0A7T3FZ92_9EURY</name>
<evidence type="ECO:0000313" key="2">
    <source>
        <dbReference type="EMBL" id="QPV63471.1"/>
    </source>
</evidence>
<protein>
    <submittedName>
        <fullName evidence="2">Uncharacterized protein</fullName>
    </submittedName>
</protein>
<dbReference type="InterPro" id="IPR055690">
    <property type="entry name" value="DUF7266"/>
</dbReference>
<dbReference type="GeneID" id="60587271"/>
<dbReference type="KEGG" id="hlt:I7X12_02220"/>
<dbReference type="Proteomes" id="UP000595001">
    <property type="component" value="Chromosome"/>
</dbReference>
<accession>A0A7T3FZ92</accession>
<dbReference type="RefSeq" id="WP_198062260.1">
    <property type="nucleotide sequence ID" value="NZ_CP065856.1"/>
</dbReference>
<feature type="compositionally biased region" description="Basic residues" evidence="1">
    <location>
        <begin position="7"/>
        <end position="16"/>
    </location>
</feature>
<reference evidence="2 3" key="1">
    <citation type="submission" date="2020-12" db="EMBL/GenBank/DDBJ databases">
        <title>Halosimplex halophilum sp. nov. and Halosimplex salinum sp. nov., two new members of the genus Halosimplex.</title>
        <authorList>
            <person name="Cui H.L."/>
        </authorList>
    </citation>
    <scope>NUCLEOTIDE SEQUENCE [LARGE SCALE GENOMIC DNA]</scope>
    <source>
        <strain evidence="2 3">YGH94</strain>
    </source>
</reference>
<organism evidence="2 3">
    <name type="scientific">Halosimplex litoreum</name>
    <dbReference type="NCBI Taxonomy" id="1198301"/>
    <lineage>
        <taxon>Archaea</taxon>
        <taxon>Methanobacteriati</taxon>
        <taxon>Methanobacteriota</taxon>
        <taxon>Stenosarchaea group</taxon>
        <taxon>Halobacteria</taxon>
        <taxon>Halobacteriales</taxon>
        <taxon>Haloarculaceae</taxon>
        <taxon>Halosimplex</taxon>
    </lineage>
</organism>
<keyword evidence="3" id="KW-1185">Reference proteome</keyword>
<dbReference type="AlphaFoldDB" id="A0A7T3FZ92"/>
<dbReference type="Pfam" id="PF23928">
    <property type="entry name" value="DUF7266"/>
    <property type="match status" value="1"/>
</dbReference>
<gene>
    <name evidence="2" type="ORF">I7X12_02220</name>
</gene>
<evidence type="ECO:0000313" key="3">
    <source>
        <dbReference type="Proteomes" id="UP000595001"/>
    </source>
</evidence>
<evidence type="ECO:0000256" key="1">
    <source>
        <dbReference type="SAM" id="MobiDB-lite"/>
    </source>
</evidence>